<evidence type="ECO:0000256" key="4">
    <source>
        <dbReference type="SAM" id="Phobius"/>
    </source>
</evidence>
<dbReference type="PANTHER" id="PTHR31121:SF6">
    <property type="entry name" value="ALPHA-1,2 MANNOSYLTRANSFERASE KTR1"/>
    <property type="match status" value="1"/>
</dbReference>
<dbReference type="PANTHER" id="PTHR31121">
    <property type="entry name" value="ALPHA-1,2 MANNOSYLTRANSFERASE KTR1"/>
    <property type="match status" value="1"/>
</dbReference>
<name>A0A0G4HCA3_9ALVE</name>
<dbReference type="SUPFAM" id="SSF53448">
    <property type="entry name" value="Nucleotide-diphospho-sugar transferases"/>
    <property type="match status" value="1"/>
</dbReference>
<feature type="transmembrane region" description="Helical" evidence="4">
    <location>
        <begin position="388"/>
        <end position="415"/>
    </location>
</feature>
<evidence type="ECO:0000256" key="3">
    <source>
        <dbReference type="SAM" id="MobiDB-lite"/>
    </source>
</evidence>
<feature type="transmembrane region" description="Helical" evidence="4">
    <location>
        <begin position="21"/>
        <end position="44"/>
    </location>
</feature>
<feature type="region of interest" description="Disordered" evidence="3">
    <location>
        <begin position="430"/>
        <end position="450"/>
    </location>
</feature>
<evidence type="ECO:0000313" key="5">
    <source>
        <dbReference type="EMBL" id="CEM41636.1"/>
    </source>
</evidence>
<reference evidence="5" key="1">
    <citation type="submission" date="2014-11" db="EMBL/GenBank/DDBJ databases">
        <authorList>
            <person name="Otto D Thomas"/>
            <person name="Naeem Raeece"/>
        </authorList>
    </citation>
    <scope>NUCLEOTIDE SEQUENCE</scope>
</reference>
<evidence type="ECO:0000256" key="1">
    <source>
        <dbReference type="ARBA" id="ARBA00007677"/>
    </source>
</evidence>
<gene>
    <name evidence="5" type="ORF">Cvel_26158</name>
</gene>
<evidence type="ECO:0000256" key="2">
    <source>
        <dbReference type="ARBA" id="ARBA00022679"/>
    </source>
</evidence>
<organism evidence="5">
    <name type="scientific">Chromera velia CCMP2878</name>
    <dbReference type="NCBI Taxonomy" id="1169474"/>
    <lineage>
        <taxon>Eukaryota</taxon>
        <taxon>Sar</taxon>
        <taxon>Alveolata</taxon>
        <taxon>Colpodellida</taxon>
        <taxon>Chromeraceae</taxon>
        <taxon>Chromera</taxon>
    </lineage>
</organism>
<accession>A0A0G4HCA3</accession>
<sequence>MVTVWKKPPALRQYGQPSAGVAVVVVLFFLLTTSGVFLLTYASVSHSTLPSETTETGDLNAAITTFAVEGDPLNALISLEWAFNAQRQNRYPYVVFHAEGSMGAVQKDWLRHQLKRARSDGDGIEMAEATEVPPLIEFVSLQTKSAVSGFSWDQILEHPSLLDYRYIWKVEGEGTFFCKMDSSALQKMASGGTKYGWTMSRYENEMDDDTWQSVEKLWKAVVQYGKMKVDEGELPRDHLSRLLKNRGTLWGGVTRCRYDSGVELFDTEFFRSPRWRNFSSFVEEKFEADGGIPPSVYPVVRTLGTDLLLNETEVLQVVSIGFETNGICRSHCPLGGGEPAAEASPNLHGDLFRPAQCRSVVSGDAQGYGACAPFVCKVCASAGRSKTGLIWCLSFLSVVICVPLCSLLLVGWLVFRHILMLALVKDEPDPPGELHRGGSDGGSMKVPTGKGMYKHEVSPRARFVSERTRAPASFLGRSPSLHGGGWGTQA</sequence>
<keyword evidence="4" id="KW-1133">Transmembrane helix</keyword>
<keyword evidence="4" id="KW-0812">Transmembrane</keyword>
<proteinExistence type="inferred from homology"/>
<dbReference type="GO" id="GO:0000032">
    <property type="term" value="P:cell wall mannoprotein biosynthetic process"/>
    <property type="evidence" value="ECO:0007669"/>
    <property type="project" value="TreeGrafter"/>
</dbReference>
<keyword evidence="2" id="KW-0808">Transferase</keyword>
<dbReference type="GO" id="GO:0006487">
    <property type="term" value="P:protein N-linked glycosylation"/>
    <property type="evidence" value="ECO:0007669"/>
    <property type="project" value="TreeGrafter"/>
</dbReference>
<dbReference type="Gene3D" id="3.90.550.10">
    <property type="entry name" value="Spore Coat Polysaccharide Biosynthesis Protein SpsA, Chain A"/>
    <property type="match status" value="1"/>
</dbReference>
<dbReference type="VEuPathDB" id="CryptoDB:Cvel_26158"/>
<dbReference type="Pfam" id="PF01793">
    <property type="entry name" value="Glyco_transf_15"/>
    <property type="match status" value="1"/>
</dbReference>
<dbReference type="GO" id="GO:0016020">
    <property type="term" value="C:membrane"/>
    <property type="evidence" value="ECO:0007669"/>
    <property type="project" value="InterPro"/>
</dbReference>
<dbReference type="GO" id="GO:0000026">
    <property type="term" value="F:alpha-1,2-mannosyltransferase activity"/>
    <property type="evidence" value="ECO:0007669"/>
    <property type="project" value="TreeGrafter"/>
</dbReference>
<dbReference type="InterPro" id="IPR002685">
    <property type="entry name" value="Glyco_trans_15"/>
</dbReference>
<protein>
    <submittedName>
        <fullName evidence="5">Uncharacterized protein</fullName>
    </submittedName>
</protein>
<dbReference type="InterPro" id="IPR029044">
    <property type="entry name" value="Nucleotide-diphossugar_trans"/>
</dbReference>
<comment type="similarity">
    <text evidence="1">Belongs to the glycosyltransferase 15 family.</text>
</comment>
<dbReference type="EMBL" id="CDMZ01002278">
    <property type="protein sequence ID" value="CEM41636.1"/>
    <property type="molecule type" value="Genomic_DNA"/>
</dbReference>
<dbReference type="GO" id="GO:0005794">
    <property type="term" value="C:Golgi apparatus"/>
    <property type="evidence" value="ECO:0007669"/>
    <property type="project" value="TreeGrafter"/>
</dbReference>
<dbReference type="AlphaFoldDB" id="A0A0G4HCA3"/>
<keyword evidence="4" id="KW-0472">Membrane</keyword>